<reference evidence="2" key="1">
    <citation type="submission" date="2021-03" db="EMBL/GenBank/DDBJ databases">
        <title>Antimicrobial resistance genes in bacteria isolated from Japanese honey, and their potential for conferring macrolide and lincosamide resistance in the American foulbrood pathogen Paenibacillus larvae.</title>
        <authorList>
            <person name="Okamoto M."/>
            <person name="Kumagai M."/>
            <person name="Kanamori H."/>
            <person name="Takamatsu D."/>
        </authorList>
    </citation>
    <scope>NUCLEOTIDE SEQUENCE</scope>
    <source>
        <strain evidence="2">J2TS6</strain>
    </source>
</reference>
<dbReference type="EMBL" id="BORQ01000001">
    <property type="protein sequence ID" value="GIO30081.1"/>
    <property type="molecule type" value="Genomic_DNA"/>
</dbReference>
<evidence type="ECO:0000259" key="1">
    <source>
        <dbReference type="Pfam" id="PF12867"/>
    </source>
</evidence>
<feature type="domain" description="DinB-like" evidence="1">
    <location>
        <begin position="17"/>
        <end position="145"/>
    </location>
</feature>
<dbReference type="RefSeq" id="WP_160039912.1">
    <property type="nucleotide sequence ID" value="NZ_BORQ01000001.1"/>
</dbReference>
<dbReference type="InterPro" id="IPR024775">
    <property type="entry name" value="DinB-like"/>
</dbReference>
<dbReference type="Gene3D" id="1.20.120.450">
    <property type="entry name" value="dinb family like domain"/>
    <property type="match status" value="1"/>
</dbReference>
<evidence type="ECO:0000313" key="3">
    <source>
        <dbReference type="Proteomes" id="UP000679779"/>
    </source>
</evidence>
<dbReference type="Proteomes" id="UP000679779">
    <property type="component" value="Unassembled WGS sequence"/>
</dbReference>
<dbReference type="SUPFAM" id="SSF109854">
    <property type="entry name" value="DinB/YfiT-like putative metalloenzymes"/>
    <property type="match status" value="1"/>
</dbReference>
<proteinExistence type="predicted"/>
<sequence>MNTKQEKLAAFAELAGFAESLERLTEEAWAGPIAEGKWSPRDIISHMMLWDKYFLENAVLPMAEHRPMTLKPLDFDEFNRDAAAYGRTRSKQDLIRQTVEARKRLIEVIESIPESEFGHKYEDKLSVDEYLLDFYEHDRHHMAQINTYLSERA</sequence>
<keyword evidence="3" id="KW-1185">Reference proteome</keyword>
<gene>
    <name evidence="2" type="ORF">J2TS6_12220</name>
</gene>
<accession>A0A919XCC5</accession>
<protein>
    <recommendedName>
        <fullName evidence="1">DinB-like domain-containing protein</fullName>
    </recommendedName>
</protein>
<organism evidence="2 3">
    <name type="scientific">Paenibacillus albilobatus</name>
    <dbReference type="NCBI Taxonomy" id="2716884"/>
    <lineage>
        <taxon>Bacteria</taxon>
        <taxon>Bacillati</taxon>
        <taxon>Bacillota</taxon>
        <taxon>Bacilli</taxon>
        <taxon>Bacillales</taxon>
        <taxon>Paenibacillaceae</taxon>
        <taxon>Paenibacillus</taxon>
    </lineage>
</organism>
<evidence type="ECO:0000313" key="2">
    <source>
        <dbReference type="EMBL" id="GIO30081.1"/>
    </source>
</evidence>
<dbReference type="Pfam" id="PF12867">
    <property type="entry name" value="DinB_2"/>
    <property type="match status" value="1"/>
</dbReference>
<comment type="caution">
    <text evidence="2">The sequence shown here is derived from an EMBL/GenBank/DDBJ whole genome shotgun (WGS) entry which is preliminary data.</text>
</comment>
<dbReference type="InterPro" id="IPR034660">
    <property type="entry name" value="DinB/YfiT-like"/>
</dbReference>
<dbReference type="AlphaFoldDB" id="A0A919XCC5"/>
<name>A0A919XCC5_9BACL</name>